<dbReference type="RefSeq" id="WP_133880201.1">
    <property type="nucleotide sequence ID" value="NZ_MWIN01000012.1"/>
</dbReference>
<comment type="similarity">
    <text evidence="1">Belongs to the bacterial ring-hydroxylating dioxygenase alpha subunit family.</text>
</comment>
<evidence type="ECO:0000256" key="1">
    <source>
        <dbReference type="ARBA" id="ARBA00008751"/>
    </source>
</evidence>
<dbReference type="PANTHER" id="PTHR43756">
    <property type="entry name" value="CHOLINE MONOOXYGENASE, CHLOROPLASTIC"/>
    <property type="match status" value="1"/>
</dbReference>
<protein>
    <submittedName>
        <fullName evidence="8">Benzoate 1,2-dioxygenase alpha subunit</fullName>
    </submittedName>
</protein>
<feature type="domain" description="Rieske" evidence="7">
    <location>
        <begin position="47"/>
        <end position="157"/>
    </location>
</feature>
<dbReference type="SUPFAM" id="SSF55961">
    <property type="entry name" value="Bet v1-like"/>
    <property type="match status" value="1"/>
</dbReference>
<evidence type="ECO:0000256" key="6">
    <source>
        <dbReference type="ARBA" id="ARBA00023014"/>
    </source>
</evidence>
<evidence type="ECO:0000256" key="2">
    <source>
        <dbReference type="ARBA" id="ARBA00022714"/>
    </source>
</evidence>
<dbReference type="Gene3D" id="2.102.10.10">
    <property type="entry name" value="Rieske [2Fe-2S] iron-sulphur domain"/>
    <property type="match status" value="1"/>
</dbReference>
<evidence type="ECO:0000256" key="4">
    <source>
        <dbReference type="ARBA" id="ARBA00023002"/>
    </source>
</evidence>
<dbReference type="GO" id="GO:0051213">
    <property type="term" value="F:dioxygenase activity"/>
    <property type="evidence" value="ECO:0007669"/>
    <property type="project" value="UniProtKB-KW"/>
</dbReference>
<gene>
    <name evidence="8" type="ORF">DFR24_1003</name>
</gene>
<sequence>MNDLRSIESDPLVVEGEGGVRLVDRRIFTCPQLFEQEFKHIWEKVWVYLAHESQLAKPRDYITGWIGRVPVIVNRNESGQLNCLVNICTHRGATLCRMSKGSARDYNCPFHGWSFDLDGNLAAPMAENGAGYPPGFDKKKLGLRKVRIENYRGFLFGTLNEAAPALVDYLADAKAFIDMVVDQAPNGVEILKGRSTYTYAGNWKLQAENGVDGYHVGSVHANYVATMKQRARSKTAGEKTRAMNAGGIPNSAGGFYELGNGHTMIWSDWSNPEARPLWPRREELARDMGAERAAWTVGRLRNMLLYPNVFLMDQMSSQIRMFRPLAVDRTEVTIFCFAPIGEERSARAHRIRQYEDFFNASGMATPDDLTEFEESHGGSRHGSVIRWSEMSRGAAHETAGPDERARALGINPSRSGARVEDEGIFLAQHRRWAELMAPALAGIA</sequence>
<keyword evidence="4" id="KW-0560">Oxidoreductase</keyword>
<name>A0A4R7PEB7_9GAMM</name>
<accession>A0A4R7PEB7</accession>
<dbReference type="CDD" id="cd08879">
    <property type="entry name" value="RHO_alpha_C_AntDO-like"/>
    <property type="match status" value="1"/>
</dbReference>
<dbReference type="PRINTS" id="PR00090">
    <property type="entry name" value="RNGDIOXGNASE"/>
</dbReference>
<evidence type="ECO:0000256" key="3">
    <source>
        <dbReference type="ARBA" id="ARBA00022723"/>
    </source>
</evidence>
<dbReference type="InterPro" id="IPR017941">
    <property type="entry name" value="Rieske_2Fe-2S"/>
</dbReference>
<evidence type="ECO:0000313" key="9">
    <source>
        <dbReference type="Proteomes" id="UP000295341"/>
    </source>
</evidence>
<keyword evidence="2" id="KW-0001">2Fe-2S</keyword>
<dbReference type="Proteomes" id="UP000295341">
    <property type="component" value="Unassembled WGS sequence"/>
</dbReference>
<dbReference type="GO" id="GO:0005506">
    <property type="term" value="F:iron ion binding"/>
    <property type="evidence" value="ECO:0007669"/>
    <property type="project" value="InterPro"/>
</dbReference>
<reference evidence="8 9" key="1">
    <citation type="submission" date="2019-03" db="EMBL/GenBank/DDBJ databases">
        <title>Genomic Encyclopedia of Type Strains, Phase IV (KMG-IV): sequencing the most valuable type-strain genomes for metagenomic binning, comparative biology and taxonomic classification.</title>
        <authorList>
            <person name="Goeker M."/>
        </authorList>
    </citation>
    <scope>NUCLEOTIDE SEQUENCE [LARGE SCALE GENOMIC DNA]</scope>
    <source>
        <strain evidence="8 9">DSM 26377</strain>
    </source>
</reference>
<keyword evidence="8" id="KW-0223">Dioxygenase</keyword>
<dbReference type="EMBL" id="SOBT01000008">
    <property type="protein sequence ID" value="TDU31630.1"/>
    <property type="molecule type" value="Genomic_DNA"/>
</dbReference>
<comment type="caution">
    <text evidence="8">The sequence shown here is derived from an EMBL/GenBank/DDBJ whole genome shotgun (WGS) entry which is preliminary data.</text>
</comment>
<keyword evidence="5" id="KW-0408">Iron</keyword>
<organism evidence="8 9">
    <name type="scientific">Panacagrimonas perspica</name>
    <dbReference type="NCBI Taxonomy" id="381431"/>
    <lineage>
        <taxon>Bacteria</taxon>
        <taxon>Pseudomonadati</taxon>
        <taxon>Pseudomonadota</taxon>
        <taxon>Gammaproteobacteria</taxon>
        <taxon>Nevskiales</taxon>
        <taxon>Nevskiaceae</taxon>
        <taxon>Panacagrimonas</taxon>
    </lineage>
</organism>
<dbReference type="PROSITE" id="PS51296">
    <property type="entry name" value="RIESKE"/>
    <property type="match status" value="1"/>
</dbReference>
<dbReference type="Pfam" id="PF00848">
    <property type="entry name" value="Ring_hydroxyl_A"/>
    <property type="match status" value="1"/>
</dbReference>
<dbReference type="InterPro" id="IPR015879">
    <property type="entry name" value="Ring_hydroxy_dOase_asu_C_dom"/>
</dbReference>
<dbReference type="Gene3D" id="3.90.380.10">
    <property type="entry name" value="Naphthalene 1,2-dioxygenase Alpha Subunit, Chain A, domain 1"/>
    <property type="match status" value="1"/>
</dbReference>
<evidence type="ECO:0000256" key="5">
    <source>
        <dbReference type="ARBA" id="ARBA00023004"/>
    </source>
</evidence>
<dbReference type="InterPro" id="IPR001663">
    <property type="entry name" value="Rng_hydr_dOase-A"/>
</dbReference>
<proteinExistence type="inferred from homology"/>
<dbReference type="Pfam" id="PF00355">
    <property type="entry name" value="Rieske"/>
    <property type="match status" value="1"/>
</dbReference>
<dbReference type="InterPro" id="IPR036922">
    <property type="entry name" value="Rieske_2Fe-2S_sf"/>
</dbReference>
<keyword evidence="3" id="KW-0479">Metal-binding</keyword>
<dbReference type="OrthoDB" id="9769355at2"/>
<dbReference type="PANTHER" id="PTHR43756:SF1">
    <property type="entry name" value="3-PHENYLPROPIONATE_CINNAMIC ACID DIOXYGENASE SUBUNIT ALPHA"/>
    <property type="match status" value="1"/>
</dbReference>
<dbReference type="AlphaFoldDB" id="A0A4R7PEB7"/>
<dbReference type="GO" id="GO:0051537">
    <property type="term" value="F:2 iron, 2 sulfur cluster binding"/>
    <property type="evidence" value="ECO:0007669"/>
    <property type="project" value="UniProtKB-KW"/>
</dbReference>
<keyword evidence="6" id="KW-0411">Iron-sulfur</keyword>
<keyword evidence="9" id="KW-1185">Reference proteome</keyword>
<evidence type="ECO:0000313" key="8">
    <source>
        <dbReference type="EMBL" id="TDU31630.1"/>
    </source>
</evidence>
<evidence type="ECO:0000259" key="7">
    <source>
        <dbReference type="PROSITE" id="PS51296"/>
    </source>
</evidence>
<dbReference type="SUPFAM" id="SSF50022">
    <property type="entry name" value="ISP domain"/>
    <property type="match status" value="1"/>
</dbReference>